<keyword evidence="5 7" id="KW-0687">Ribonucleoprotein</keyword>
<evidence type="ECO:0000313" key="10">
    <source>
        <dbReference type="EMBL" id="RGD86849.1"/>
    </source>
</evidence>
<dbReference type="Proteomes" id="UP001211987">
    <property type="component" value="Unassembled WGS sequence"/>
</dbReference>
<evidence type="ECO:0000256" key="4">
    <source>
        <dbReference type="ARBA" id="ARBA00022980"/>
    </source>
</evidence>
<dbReference type="GO" id="GO:0006412">
    <property type="term" value="P:translation"/>
    <property type="evidence" value="ECO:0007669"/>
    <property type="project" value="UniProtKB-UniRule"/>
</dbReference>
<dbReference type="SUPFAM" id="SSF55658">
    <property type="entry name" value="L9 N-domain-like"/>
    <property type="match status" value="1"/>
</dbReference>
<dbReference type="PANTHER" id="PTHR21368">
    <property type="entry name" value="50S RIBOSOMAL PROTEIN L9"/>
    <property type="match status" value="1"/>
</dbReference>
<dbReference type="Proteomes" id="UP000261032">
    <property type="component" value="Unassembled WGS sequence"/>
</dbReference>
<dbReference type="GO" id="GO:1990904">
    <property type="term" value="C:ribonucleoprotein complex"/>
    <property type="evidence" value="ECO:0007669"/>
    <property type="project" value="UniProtKB-KW"/>
</dbReference>
<dbReference type="GO" id="GO:0003735">
    <property type="term" value="F:structural constituent of ribosome"/>
    <property type="evidence" value="ECO:0007669"/>
    <property type="project" value="InterPro"/>
</dbReference>
<name>A0A3E3EGG9_9FIRM</name>
<evidence type="ECO:0000256" key="5">
    <source>
        <dbReference type="ARBA" id="ARBA00023274"/>
    </source>
</evidence>
<dbReference type="InterPro" id="IPR020070">
    <property type="entry name" value="Ribosomal_bL9_N"/>
</dbReference>
<comment type="caution">
    <text evidence="10">The sequence shown here is derived from an EMBL/GenBank/DDBJ whole genome shotgun (WGS) entry which is preliminary data.</text>
</comment>
<dbReference type="EMBL" id="QUSL01000003">
    <property type="protein sequence ID" value="RGD86849.1"/>
    <property type="molecule type" value="Genomic_DNA"/>
</dbReference>
<dbReference type="NCBIfam" id="TIGR00158">
    <property type="entry name" value="L9"/>
    <property type="match status" value="1"/>
</dbReference>
<reference evidence="10 11" key="1">
    <citation type="submission" date="2018-08" db="EMBL/GenBank/DDBJ databases">
        <title>A genome reference for cultivated species of the human gut microbiota.</title>
        <authorList>
            <person name="Zou Y."/>
            <person name="Xue W."/>
            <person name="Luo G."/>
        </authorList>
    </citation>
    <scope>NUCLEOTIDE SEQUENCE [LARGE SCALE GENOMIC DNA]</scope>
    <source>
        <strain evidence="10 11">OM06-4</strain>
    </source>
</reference>
<feature type="domain" description="Ribosomal protein L9" evidence="8">
    <location>
        <begin position="13"/>
        <end position="40"/>
    </location>
</feature>
<evidence type="ECO:0000256" key="1">
    <source>
        <dbReference type="ARBA" id="ARBA00010605"/>
    </source>
</evidence>
<protein>
    <recommendedName>
        <fullName evidence="6 7">Large ribosomal subunit protein bL9</fullName>
    </recommendedName>
</protein>
<keyword evidence="4 7" id="KW-0689">Ribosomal protein</keyword>
<evidence type="ECO:0000256" key="7">
    <source>
        <dbReference type="HAMAP-Rule" id="MF_00503"/>
    </source>
</evidence>
<sequence>MKVILLQDVKKVGKKGEVVKVADGYGQNFLIKNKLAVLETNTSRKIVESQKEAEHQQDLENQAKAKELAKEIESITLEFTLKSGKDGKTFGSVSTKQVVEQLREKYGIKIDKRKFIDAHPIGALGYTKLKVDLYKGIIATINVHLKER</sequence>
<dbReference type="Pfam" id="PF03948">
    <property type="entry name" value="Ribosomal_L9_C"/>
    <property type="match status" value="1"/>
</dbReference>
<dbReference type="EMBL" id="JAQLKE010000002">
    <property type="protein sequence ID" value="MDB7082537.1"/>
    <property type="molecule type" value="Genomic_DNA"/>
</dbReference>
<dbReference type="AlphaFoldDB" id="A0A3E3EGG9"/>
<evidence type="ECO:0000256" key="6">
    <source>
        <dbReference type="ARBA" id="ARBA00035292"/>
    </source>
</evidence>
<dbReference type="InterPro" id="IPR020069">
    <property type="entry name" value="Ribosomal_bL9_C"/>
</dbReference>
<keyword evidence="3 7" id="KW-0694">RNA-binding</keyword>
<dbReference type="Gene3D" id="3.10.430.100">
    <property type="entry name" value="Ribosomal protein L9, C-terminal domain"/>
    <property type="match status" value="1"/>
</dbReference>
<dbReference type="SUPFAM" id="SSF55653">
    <property type="entry name" value="Ribosomal protein L9 C-domain"/>
    <property type="match status" value="1"/>
</dbReference>
<evidence type="ECO:0000259" key="8">
    <source>
        <dbReference type="PROSITE" id="PS00651"/>
    </source>
</evidence>
<evidence type="ECO:0000256" key="3">
    <source>
        <dbReference type="ARBA" id="ARBA00022884"/>
    </source>
</evidence>
<dbReference type="PROSITE" id="PS00651">
    <property type="entry name" value="RIBOSOMAL_L9"/>
    <property type="match status" value="1"/>
</dbReference>
<dbReference type="GO" id="GO:0019843">
    <property type="term" value="F:rRNA binding"/>
    <property type="evidence" value="ECO:0007669"/>
    <property type="project" value="UniProtKB-UniRule"/>
</dbReference>
<gene>
    <name evidence="7 9" type="primary">rplI</name>
    <name evidence="10" type="ORF">DXB93_03280</name>
    <name evidence="9" type="ORF">PM738_01880</name>
</gene>
<dbReference type="InterPro" id="IPR009027">
    <property type="entry name" value="Ribosomal_bL9/RNase_H1_N"/>
</dbReference>
<organism evidence="10 11">
    <name type="scientific">Thomasclavelia ramosa</name>
    <dbReference type="NCBI Taxonomy" id="1547"/>
    <lineage>
        <taxon>Bacteria</taxon>
        <taxon>Bacillati</taxon>
        <taxon>Bacillota</taxon>
        <taxon>Erysipelotrichia</taxon>
        <taxon>Erysipelotrichales</taxon>
        <taxon>Coprobacillaceae</taxon>
        <taxon>Thomasclavelia</taxon>
    </lineage>
</organism>
<evidence type="ECO:0000256" key="2">
    <source>
        <dbReference type="ARBA" id="ARBA00022730"/>
    </source>
</evidence>
<reference evidence="9" key="2">
    <citation type="submission" date="2023-01" db="EMBL/GenBank/DDBJ databases">
        <title>Human gut microbiome strain richness.</title>
        <authorList>
            <person name="Chen-Liaw A."/>
        </authorList>
    </citation>
    <scope>NUCLEOTIDE SEQUENCE</scope>
    <source>
        <strain evidence="9">1001217st2_G6_1001217B_191108</strain>
    </source>
</reference>
<keyword evidence="2 7" id="KW-0699">rRNA-binding</keyword>
<comment type="function">
    <text evidence="7">Binds to the 23S rRNA.</text>
</comment>
<comment type="similarity">
    <text evidence="1 7">Belongs to the bacterial ribosomal protein bL9 family.</text>
</comment>
<dbReference type="InterPro" id="IPR036935">
    <property type="entry name" value="Ribosomal_bL9_N_sf"/>
</dbReference>
<dbReference type="GO" id="GO:0005840">
    <property type="term" value="C:ribosome"/>
    <property type="evidence" value="ECO:0007669"/>
    <property type="project" value="UniProtKB-KW"/>
</dbReference>
<dbReference type="InterPro" id="IPR036791">
    <property type="entry name" value="Ribosomal_bL9_C_sf"/>
</dbReference>
<dbReference type="Pfam" id="PF01281">
    <property type="entry name" value="Ribosomal_L9_N"/>
    <property type="match status" value="1"/>
</dbReference>
<dbReference type="InterPro" id="IPR020594">
    <property type="entry name" value="Ribosomal_bL9_bac/chp"/>
</dbReference>
<evidence type="ECO:0000313" key="9">
    <source>
        <dbReference type="EMBL" id="MDB7082537.1"/>
    </source>
</evidence>
<proteinExistence type="inferred from homology"/>
<dbReference type="HAMAP" id="MF_00503">
    <property type="entry name" value="Ribosomal_bL9"/>
    <property type="match status" value="1"/>
</dbReference>
<accession>A0A3E3EGG9</accession>
<dbReference type="GeneID" id="64197126"/>
<evidence type="ECO:0000313" key="11">
    <source>
        <dbReference type="Proteomes" id="UP000261032"/>
    </source>
</evidence>
<dbReference type="InterPro" id="IPR000244">
    <property type="entry name" value="Ribosomal_bL9"/>
</dbReference>
<dbReference type="Gene3D" id="3.40.5.10">
    <property type="entry name" value="Ribosomal protein L9, N-terminal domain"/>
    <property type="match status" value="1"/>
</dbReference>
<dbReference type="RefSeq" id="WP_003535008.1">
    <property type="nucleotide sequence ID" value="NZ_AP031443.1"/>
</dbReference>